<accession>A0ACC4E9Z2</accession>
<keyword evidence="2" id="KW-1185">Reference proteome</keyword>
<reference evidence="1" key="1">
    <citation type="submission" date="2024-12" db="EMBL/GenBank/DDBJ databases">
        <title>Comparative genomics and development of molecular markers within Purpureocillium lilacinum and among Purpureocillium species.</title>
        <authorList>
            <person name="Yeh Z.-Y."/>
            <person name="Ni N.-T."/>
            <person name="Lo P.-H."/>
            <person name="Mushyakhwo K."/>
            <person name="Lin C.-F."/>
            <person name="Nai Y.-S."/>
        </authorList>
    </citation>
    <scope>NUCLEOTIDE SEQUENCE</scope>
    <source>
        <strain evidence="1">NCHU-NPUST-175</strain>
    </source>
</reference>
<protein>
    <submittedName>
        <fullName evidence="1">Uncharacterized protein</fullName>
    </submittedName>
</protein>
<comment type="caution">
    <text evidence="1">The sequence shown here is derived from an EMBL/GenBank/DDBJ whole genome shotgun (WGS) entry which is preliminary data.</text>
</comment>
<name>A0ACC4E9Z2_PURLI</name>
<evidence type="ECO:0000313" key="1">
    <source>
        <dbReference type="EMBL" id="KAL3965455.1"/>
    </source>
</evidence>
<proteinExistence type="predicted"/>
<evidence type="ECO:0000313" key="2">
    <source>
        <dbReference type="Proteomes" id="UP001638806"/>
    </source>
</evidence>
<organism evidence="1 2">
    <name type="scientific">Purpureocillium lilacinum</name>
    <name type="common">Paecilomyces lilacinus</name>
    <dbReference type="NCBI Taxonomy" id="33203"/>
    <lineage>
        <taxon>Eukaryota</taxon>
        <taxon>Fungi</taxon>
        <taxon>Dikarya</taxon>
        <taxon>Ascomycota</taxon>
        <taxon>Pezizomycotina</taxon>
        <taxon>Sordariomycetes</taxon>
        <taxon>Hypocreomycetidae</taxon>
        <taxon>Hypocreales</taxon>
        <taxon>Ophiocordycipitaceae</taxon>
        <taxon>Purpureocillium</taxon>
    </lineage>
</organism>
<gene>
    <name evidence="1" type="ORF">ACCO45_002459</name>
</gene>
<dbReference type="Proteomes" id="UP001638806">
    <property type="component" value="Unassembled WGS sequence"/>
</dbReference>
<sequence>MTPWAKCNAESALIGSSPHHSVAQEQAPTSACNWRGSEYPEPRLSGRTWPPSQKHLPPRTRCTKLTTPEETEQPPRRILRGDDRLVRTDIPKICRDQRHILRADRRGGNRATGAYALGALQGLRRSTHLPPVHAPERILDCGCGACDWAVDVAEHFPDSEVLGIDISPHMIPEDLPNNLEIQIDDLNGRFTFPTDHFDVVHSRLMASGIHANRWRSYVQDIFRVLKPGGWCQMVEIYFNAQSDNGTLERGQ</sequence>
<dbReference type="EMBL" id="JBGNUJ010000002">
    <property type="protein sequence ID" value="KAL3965455.1"/>
    <property type="molecule type" value="Genomic_DNA"/>
</dbReference>